<proteinExistence type="predicted"/>
<evidence type="ECO:0000313" key="2">
    <source>
        <dbReference type="EMBL" id="KAG2332318.1"/>
    </source>
</evidence>
<name>A0A8X8BFA5_BRACI</name>
<keyword evidence="3" id="KW-1185">Reference proteome</keyword>
<accession>A0A8X8BFA5</accession>
<reference evidence="2 3" key="1">
    <citation type="submission" date="2020-02" db="EMBL/GenBank/DDBJ databases">
        <authorList>
            <person name="Ma Q."/>
            <person name="Huang Y."/>
            <person name="Song X."/>
            <person name="Pei D."/>
        </authorList>
    </citation>
    <scope>NUCLEOTIDE SEQUENCE [LARGE SCALE GENOMIC DNA]</scope>
    <source>
        <strain evidence="2">Sxm20200214</strain>
        <tissue evidence="2">Leaf</tissue>
    </source>
</reference>
<gene>
    <name evidence="2" type="ORF">Bca52824_003498</name>
</gene>
<keyword evidence="1" id="KW-1133">Transmembrane helix</keyword>
<protein>
    <submittedName>
        <fullName evidence="2">Uncharacterized protein</fullName>
    </submittedName>
</protein>
<feature type="transmembrane region" description="Helical" evidence="1">
    <location>
        <begin position="42"/>
        <end position="68"/>
    </location>
</feature>
<dbReference type="EMBL" id="JAAMPC010000001">
    <property type="protein sequence ID" value="KAG2332318.1"/>
    <property type="molecule type" value="Genomic_DNA"/>
</dbReference>
<sequence>MKSLLCLARAKAGKFDTKGKIEQMTDIIKRLKVWTNAKILDIFFFGLFPISQLAGCLILFLSSVYMSYSSSM</sequence>
<keyword evidence="1" id="KW-0812">Transmembrane</keyword>
<comment type="caution">
    <text evidence="2">The sequence shown here is derived from an EMBL/GenBank/DDBJ whole genome shotgun (WGS) entry which is preliminary data.</text>
</comment>
<keyword evidence="1" id="KW-0472">Membrane</keyword>
<organism evidence="2 3">
    <name type="scientific">Brassica carinata</name>
    <name type="common">Ethiopian mustard</name>
    <name type="synonym">Abyssinian cabbage</name>
    <dbReference type="NCBI Taxonomy" id="52824"/>
    <lineage>
        <taxon>Eukaryota</taxon>
        <taxon>Viridiplantae</taxon>
        <taxon>Streptophyta</taxon>
        <taxon>Embryophyta</taxon>
        <taxon>Tracheophyta</taxon>
        <taxon>Spermatophyta</taxon>
        <taxon>Magnoliopsida</taxon>
        <taxon>eudicotyledons</taxon>
        <taxon>Gunneridae</taxon>
        <taxon>Pentapetalae</taxon>
        <taxon>rosids</taxon>
        <taxon>malvids</taxon>
        <taxon>Brassicales</taxon>
        <taxon>Brassicaceae</taxon>
        <taxon>Brassiceae</taxon>
        <taxon>Brassica</taxon>
    </lineage>
</organism>
<evidence type="ECO:0000256" key="1">
    <source>
        <dbReference type="SAM" id="Phobius"/>
    </source>
</evidence>
<evidence type="ECO:0000313" key="3">
    <source>
        <dbReference type="Proteomes" id="UP000886595"/>
    </source>
</evidence>
<dbReference type="Proteomes" id="UP000886595">
    <property type="component" value="Unassembled WGS sequence"/>
</dbReference>
<dbReference type="AlphaFoldDB" id="A0A8X8BFA5"/>